<evidence type="ECO:0000313" key="8">
    <source>
        <dbReference type="Proteomes" id="UP000515264"/>
    </source>
</evidence>
<dbReference type="Pfam" id="PF00392">
    <property type="entry name" value="GntR"/>
    <property type="match status" value="1"/>
</dbReference>
<dbReference type="Gene3D" id="1.10.10.10">
    <property type="entry name" value="Winged helix-like DNA-binding domain superfamily/Winged helix DNA-binding domain"/>
    <property type="match status" value="1"/>
</dbReference>
<evidence type="ECO:0000256" key="3">
    <source>
        <dbReference type="ARBA" id="ARBA00023163"/>
    </source>
</evidence>
<gene>
    <name evidence="6" type="primary">lutR_3</name>
    <name evidence="5" type="synonym">lutR_1</name>
    <name evidence="6" type="ORF">VSP9026_04395</name>
    <name evidence="5" type="ORF">Vspart_01009</name>
</gene>
<reference evidence="6 7" key="1">
    <citation type="submission" date="2016-12" db="EMBL/GenBank/DDBJ databases">
        <authorList>
            <person name="Song W.-J."/>
            <person name="Kurnit D.M."/>
        </authorList>
    </citation>
    <scope>NUCLEOTIDE SEQUENCE [LARGE SCALE GENOMIC DNA]</scope>
    <source>
        <strain evidence="6 7">CECT 9026</strain>
    </source>
</reference>
<dbReference type="PANTHER" id="PTHR43537">
    <property type="entry name" value="TRANSCRIPTIONAL REGULATOR, GNTR FAMILY"/>
    <property type="match status" value="1"/>
</dbReference>
<evidence type="ECO:0000313" key="5">
    <source>
        <dbReference type="EMBL" id="QMV13767.1"/>
    </source>
</evidence>
<dbReference type="SMART" id="SM00345">
    <property type="entry name" value="HTH_GNTR"/>
    <property type="match status" value="1"/>
</dbReference>
<dbReference type="InterPro" id="IPR036390">
    <property type="entry name" value="WH_DNA-bd_sf"/>
</dbReference>
<dbReference type="SUPFAM" id="SSF46785">
    <property type="entry name" value="Winged helix' DNA-binding domain"/>
    <property type="match status" value="1"/>
</dbReference>
<evidence type="ECO:0000313" key="6">
    <source>
        <dbReference type="EMBL" id="SIO96592.1"/>
    </source>
</evidence>
<sequence>MNISVIPPKRLYQEIGLVLQQRIFSGEFDIGGRLPPERDIAEAMQVSRSVVREAIIMLELQGLVEVRKGSGVYVIALSHQDPPHPQPSMPKTRSDIGPFELLQARQIIESQIASFAATNLTKNDFSTLREALAIERKQLETGHGDYDGDEQFHLAIAHASQNSVLYDVVRELWQRRDESPMWRQLHVRITNENYRSAWLEDHEKILFALQRRSPEAAREAMWQHLEHVKQTLFHLSDADDPQFDGFLFR</sequence>
<dbReference type="InterPro" id="IPR011711">
    <property type="entry name" value="GntR_C"/>
</dbReference>
<evidence type="ECO:0000313" key="7">
    <source>
        <dbReference type="Proteomes" id="UP000184774"/>
    </source>
</evidence>
<name>A0A1N6MAW5_9VIBR</name>
<dbReference type="Proteomes" id="UP000515264">
    <property type="component" value="Chromosome 1"/>
</dbReference>
<dbReference type="PROSITE" id="PS50949">
    <property type="entry name" value="HTH_GNTR"/>
    <property type="match status" value="1"/>
</dbReference>
<dbReference type="PANTHER" id="PTHR43537:SF5">
    <property type="entry name" value="UXU OPERON TRANSCRIPTIONAL REGULATOR"/>
    <property type="match status" value="1"/>
</dbReference>
<dbReference type="InterPro" id="IPR008920">
    <property type="entry name" value="TF_FadR/GntR_C"/>
</dbReference>
<dbReference type="GO" id="GO:0003700">
    <property type="term" value="F:DNA-binding transcription factor activity"/>
    <property type="evidence" value="ECO:0007669"/>
    <property type="project" value="InterPro"/>
</dbReference>
<dbReference type="Pfam" id="PF07729">
    <property type="entry name" value="FCD"/>
    <property type="match status" value="1"/>
</dbReference>
<dbReference type="SUPFAM" id="SSF48008">
    <property type="entry name" value="GntR ligand-binding domain-like"/>
    <property type="match status" value="1"/>
</dbReference>
<organism evidence="6 7">
    <name type="scientific">Vibrio spartinae</name>
    <dbReference type="NCBI Taxonomy" id="1918945"/>
    <lineage>
        <taxon>Bacteria</taxon>
        <taxon>Pseudomonadati</taxon>
        <taxon>Pseudomonadota</taxon>
        <taxon>Gammaproteobacteria</taxon>
        <taxon>Vibrionales</taxon>
        <taxon>Vibrionaceae</taxon>
        <taxon>Vibrio</taxon>
    </lineage>
</organism>
<dbReference type="CDD" id="cd07377">
    <property type="entry name" value="WHTH_GntR"/>
    <property type="match status" value="1"/>
</dbReference>
<dbReference type="AlphaFoldDB" id="A0A1N6MAW5"/>
<dbReference type="EMBL" id="CP046268">
    <property type="protein sequence ID" value="QMV13767.1"/>
    <property type="molecule type" value="Genomic_DNA"/>
</dbReference>
<keyword evidence="3" id="KW-0804">Transcription</keyword>
<dbReference type="RefSeq" id="WP_074375019.1">
    <property type="nucleotide sequence ID" value="NZ_AP024907.1"/>
</dbReference>
<dbReference type="EMBL" id="FSSB01000033">
    <property type="protein sequence ID" value="SIO96592.1"/>
    <property type="molecule type" value="Genomic_DNA"/>
</dbReference>
<keyword evidence="8" id="KW-1185">Reference proteome</keyword>
<protein>
    <submittedName>
        <fullName evidence="6">HTH-type transcriptional regulator LutR</fullName>
    </submittedName>
    <submittedName>
        <fullName evidence="5">L-lactate utilization operon repressor</fullName>
    </submittedName>
</protein>
<reference evidence="5" key="2">
    <citation type="submission" date="2019-11" db="EMBL/GenBank/DDBJ databases">
        <authorList>
            <person name="January G."/>
            <person name="Bunk B."/>
        </authorList>
    </citation>
    <scope>NUCLEOTIDE SEQUENCE</scope>
    <source>
        <strain evidence="5">3.6</strain>
    </source>
</reference>
<evidence type="ECO:0000256" key="1">
    <source>
        <dbReference type="ARBA" id="ARBA00023015"/>
    </source>
</evidence>
<dbReference type="Proteomes" id="UP000184774">
    <property type="component" value="Unassembled WGS sequence"/>
</dbReference>
<dbReference type="Gene3D" id="1.20.120.530">
    <property type="entry name" value="GntR ligand-binding domain-like"/>
    <property type="match status" value="1"/>
</dbReference>
<dbReference type="SMART" id="SM00895">
    <property type="entry name" value="FCD"/>
    <property type="match status" value="1"/>
</dbReference>
<evidence type="ECO:0000259" key="4">
    <source>
        <dbReference type="PROSITE" id="PS50949"/>
    </source>
</evidence>
<dbReference type="OrthoDB" id="5450856at2"/>
<accession>A0A1N6MAW5</accession>
<evidence type="ECO:0000256" key="2">
    <source>
        <dbReference type="ARBA" id="ARBA00023125"/>
    </source>
</evidence>
<dbReference type="GO" id="GO:0003677">
    <property type="term" value="F:DNA binding"/>
    <property type="evidence" value="ECO:0007669"/>
    <property type="project" value="UniProtKB-KW"/>
</dbReference>
<reference evidence="5 8" key="3">
    <citation type="journal article" date="2020" name="J. Nat. Prod.">
        <title>Genomics-Metabolomics Profiling Disclosed Marine Vibrio spartinae 3.6 as a Producer of a New Branched Side Chain Prodigiosin.</title>
        <authorList>
            <person name="Vitale G.A."/>
            <person name="Sciarretta M."/>
            <person name="Palma Esposito F."/>
            <person name="January G.G."/>
            <person name="Giaccio M."/>
            <person name="Bunk B."/>
            <person name="Sproer C."/>
            <person name="Bajerski F."/>
            <person name="Power D."/>
            <person name="Festa C."/>
            <person name="Monti M.C."/>
            <person name="D'Auria M.V."/>
            <person name="de Pascale D."/>
        </authorList>
    </citation>
    <scope>NUCLEOTIDE SEQUENCE [LARGE SCALE GENOMIC DNA]</scope>
    <source>
        <strain evidence="5 8">3.6</strain>
    </source>
</reference>
<dbReference type="InterPro" id="IPR036388">
    <property type="entry name" value="WH-like_DNA-bd_sf"/>
</dbReference>
<dbReference type="PRINTS" id="PR00035">
    <property type="entry name" value="HTHGNTR"/>
</dbReference>
<keyword evidence="1" id="KW-0805">Transcription regulation</keyword>
<proteinExistence type="predicted"/>
<feature type="domain" description="HTH gntR-type" evidence="4">
    <location>
        <begin position="9"/>
        <end position="77"/>
    </location>
</feature>
<keyword evidence="2" id="KW-0238">DNA-binding</keyword>
<dbReference type="InterPro" id="IPR000524">
    <property type="entry name" value="Tscrpt_reg_HTH_GntR"/>
</dbReference>